<organism evidence="2 3">
    <name type="scientific">Purpureocillium lavendulum</name>
    <dbReference type="NCBI Taxonomy" id="1247861"/>
    <lineage>
        <taxon>Eukaryota</taxon>
        <taxon>Fungi</taxon>
        <taxon>Dikarya</taxon>
        <taxon>Ascomycota</taxon>
        <taxon>Pezizomycotina</taxon>
        <taxon>Sordariomycetes</taxon>
        <taxon>Hypocreomycetidae</taxon>
        <taxon>Hypocreales</taxon>
        <taxon>Ophiocordycipitaceae</taxon>
        <taxon>Purpureocillium</taxon>
    </lineage>
</organism>
<dbReference type="InterPro" id="IPR017946">
    <property type="entry name" value="PLC-like_Pdiesterase_TIM-brl"/>
</dbReference>
<comment type="caution">
    <text evidence="2">The sequence shown here is derived from an EMBL/GenBank/DDBJ whole genome shotgun (WGS) entry which is preliminary data.</text>
</comment>
<sequence length="501" mass="56553">MPRGFNITFLLLAASICLHGIAGAPVHNGPEHDKDTTAGLINATPYRWRRGYMNSYQIHGWENHWPEHIEPGESVAVLVERRGGFHGSDSAAEVRYHLEGVSKPMALQLEYRKGIYHEVWARFMGALSSLNNAHDTEHELGFLRRPGGQAFILAGTEGHFISNDPPQQWMQATLPEVGHLPLRELAMPRSHHAGMWKAVAPIGLGAPGNTLTQDDDLWNQIANGGVRVLDIRATKWRYQFRESHASRVGVSWHGMLGAGVEEMIDIVNRFNREIPGELFIFDVHAEARNADHWMRPLDAVETSELYALLRKLEHRVAVPDDEDITQWPLERFIGNGTPAVLVRGHRSWVDSSDNKDVEFPGGREGFVTDRNFPLRGRWSDKNNVEEMISDQLGHLARNRPEPNTTLYNMEWTLTQDALQVMSAVSSNFIIPLNYAAWRTLYKEFWDGLTDQSYPNWVTMDKLHHNQLKAMCMAINKCLAARKCGSLGGKVKVKGDKEIGGK</sequence>
<dbReference type="GO" id="GO:0006629">
    <property type="term" value="P:lipid metabolic process"/>
    <property type="evidence" value="ECO:0007669"/>
    <property type="project" value="InterPro"/>
</dbReference>
<dbReference type="Proteomes" id="UP001163105">
    <property type="component" value="Unassembled WGS sequence"/>
</dbReference>
<dbReference type="SUPFAM" id="SSF51695">
    <property type="entry name" value="PLC-like phosphodiesterases"/>
    <property type="match status" value="1"/>
</dbReference>
<dbReference type="GO" id="GO:0008081">
    <property type="term" value="F:phosphoric diester hydrolase activity"/>
    <property type="evidence" value="ECO:0007669"/>
    <property type="project" value="InterPro"/>
</dbReference>
<name>A0AB34FWT3_9HYPO</name>
<gene>
    <name evidence="2" type="ORF">O9K51_04447</name>
</gene>
<feature type="signal peptide" evidence="1">
    <location>
        <begin position="1"/>
        <end position="23"/>
    </location>
</feature>
<keyword evidence="1" id="KW-0732">Signal</keyword>
<reference evidence="2" key="1">
    <citation type="submission" date="2023-01" db="EMBL/GenBank/DDBJ databases">
        <title>The growth and conidiation of Purpureocillium lavendulum are regulated by nitrogen source and histone H3K14 acetylation.</title>
        <authorList>
            <person name="Tang P."/>
            <person name="Han J."/>
            <person name="Zhang C."/>
            <person name="Tang P."/>
            <person name="Qi F."/>
            <person name="Zhang K."/>
            <person name="Liang L."/>
        </authorList>
    </citation>
    <scope>NUCLEOTIDE SEQUENCE</scope>
    <source>
        <strain evidence="2">YMF1.00683</strain>
    </source>
</reference>
<dbReference type="Gene3D" id="3.20.20.190">
    <property type="entry name" value="Phosphatidylinositol (PI) phosphodiesterase"/>
    <property type="match status" value="1"/>
</dbReference>
<evidence type="ECO:0000256" key="1">
    <source>
        <dbReference type="SAM" id="SignalP"/>
    </source>
</evidence>
<proteinExistence type="predicted"/>
<evidence type="ECO:0000313" key="3">
    <source>
        <dbReference type="Proteomes" id="UP001163105"/>
    </source>
</evidence>
<keyword evidence="3" id="KW-1185">Reference proteome</keyword>
<accession>A0AB34FWT3</accession>
<protein>
    <submittedName>
        <fullName evidence="2">LysM domain-containing protein</fullName>
    </submittedName>
</protein>
<evidence type="ECO:0000313" key="2">
    <source>
        <dbReference type="EMBL" id="KAJ6443268.1"/>
    </source>
</evidence>
<dbReference type="EMBL" id="JAQHRD010000003">
    <property type="protein sequence ID" value="KAJ6443268.1"/>
    <property type="molecule type" value="Genomic_DNA"/>
</dbReference>
<dbReference type="AlphaFoldDB" id="A0AB34FWT3"/>
<feature type="chain" id="PRO_5044235403" evidence="1">
    <location>
        <begin position="24"/>
        <end position="501"/>
    </location>
</feature>